<name>A0AAV8Y594_9CUCU</name>
<sequence>MEKERPAKIGLEPVNGKDGLPIQTEIKRHGNKKVFIFKDLAITPQQPYEGPFPVVQRGYKTFLVRIHVREKHISMDRLKPAYLINDQVDPLDRDPEDDPVIIPQREETAAPRREPEPTPATPGPVRTRYGRRVRFPDRYQAGFLWPRIGIPYSRWPRPGQRSGGRGDCDAKQVPYLFSPLKVARL</sequence>
<dbReference type="AlphaFoldDB" id="A0AAV8Y594"/>
<feature type="compositionally biased region" description="Basic and acidic residues" evidence="1">
    <location>
        <begin position="105"/>
        <end position="116"/>
    </location>
</feature>
<reference evidence="2" key="1">
    <citation type="journal article" date="2023" name="Insect Mol. Biol.">
        <title>Genome sequencing provides insights into the evolution of gene families encoding plant cell wall-degrading enzymes in longhorned beetles.</title>
        <authorList>
            <person name="Shin N.R."/>
            <person name="Okamura Y."/>
            <person name="Kirsch R."/>
            <person name="Pauchet Y."/>
        </authorList>
    </citation>
    <scope>NUCLEOTIDE SEQUENCE</scope>
    <source>
        <strain evidence="2">AMC_N1</strain>
    </source>
</reference>
<accession>A0AAV8Y594</accession>
<evidence type="ECO:0000313" key="2">
    <source>
        <dbReference type="EMBL" id="KAJ8945802.1"/>
    </source>
</evidence>
<evidence type="ECO:0000256" key="1">
    <source>
        <dbReference type="SAM" id="MobiDB-lite"/>
    </source>
</evidence>
<organism evidence="2 3">
    <name type="scientific">Aromia moschata</name>
    <dbReference type="NCBI Taxonomy" id="1265417"/>
    <lineage>
        <taxon>Eukaryota</taxon>
        <taxon>Metazoa</taxon>
        <taxon>Ecdysozoa</taxon>
        <taxon>Arthropoda</taxon>
        <taxon>Hexapoda</taxon>
        <taxon>Insecta</taxon>
        <taxon>Pterygota</taxon>
        <taxon>Neoptera</taxon>
        <taxon>Endopterygota</taxon>
        <taxon>Coleoptera</taxon>
        <taxon>Polyphaga</taxon>
        <taxon>Cucujiformia</taxon>
        <taxon>Chrysomeloidea</taxon>
        <taxon>Cerambycidae</taxon>
        <taxon>Cerambycinae</taxon>
        <taxon>Callichromatini</taxon>
        <taxon>Aromia</taxon>
    </lineage>
</organism>
<dbReference type="EMBL" id="JAPWTK010000207">
    <property type="protein sequence ID" value="KAJ8945802.1"/>
    <property type="molecule type" value="Genomic_DNA"/>
</dbReference>
<dbReference type="Proteomes" id="UP001162162">
    <property type="component" value="Unassembled WGS sequence"/>
</dbReference>
<gene>
    <name evidence="2" type="ORF">NQ318_003070</name>
</gene>
<protein>
    <submittedName>
        <fullName evidence="2">Uncharacterized protein</fullName>
    </submittedName>
</protein>
<keyword evidence="3" id="KW-1185">Reference proteome</keyword>
<proteinExistence type="predicted"/>
<evidence type="ECO:0000313" key="3">
    <source>
        <dbReference type="Proteomes" id="UP001162162"/>
    </source>
</evidence>
<feature type="region of interest" description="Disordered" evidence="1">
    <location>
        <begin position="105"/>
        <end position="129"/>
    </location>
</feature>
<comment type="caution">
    <text evidence="2">The sequence shown here is derived from an EMBL/GenBank/DDBJ whole genome shotgun (WGS) entry which is preliminary data.</text>
</comment>